<name>A0ABT9E2S7_9PROT</name>
<proteinExistence type="predicted"/>
<dbReference type="RefSeq" id="WP_305105332.1">
    <property type="nucleotide sequence ID" value="NZ_JAUTWS010000018.1"/>
</dbReference>
<reference evidence="2 3" key="1">
    <citation type="submission" date="2023-08" db="EMBL/GenBank/DDBJ databases">
        <title>The draft genome sequence of Paracraurococcus sp. LOR1-02.</title>
        <authorList>
            <person name="Kingkaew E."/>
            <person name="Tanasupawat S."/>
        </authorList>
    </citation>
    <scope>NUCLEOTIDE SEQUENCE [LARGE SCALE GENOMIC DNA]</scope>
    <source>
        <strain evidence="2 3">LOR1-02</strain>
    </source>
</reference>
<accession>A0ABT9E2S7</accession>
<feature type="compositionally biased region" description="Basic and acidic residues" evidence="1">
    <location>
        <begin position="1"/>
        <end position="10"/>
    </location>
</feature>
<gene>
    <name evidence="2" type="ORF">Q7A36_19100</name>
</gene>
<feature type="compositionally biased region" description="Basic and acidic residues" evidence="1">
    <location>
        <begin position="45"/>
        <end position="61"/>
    </location>
</feature>
<keyword evidence="3" id="KW-1185">Reference proteome</keyword>
<evidence type="ECO:0000256" key="1">
    <source>
        <dbReference type="SAM" id="MobiDB-lite"/>
    </source>
</evidence>
<comment type="caution">
    <text evidence="2">The sequence shown here is derived from an EMBL/GenBank/DDBJ whole genome shotgun (WGS) entry which is preliminary data.</text>
</comment>
<sequence>MSDDKRRGDPPPKQGYIPRPPTQADVDLVSSQQGMIEDEWSGEPTEPKRKPEAEDPERQPG</sequence>
<protein>
    <submittedName>
        <fullName evidence="2">Uncharacterized protein</fullName>
    </submittedName>
</protein>
<dbReference type="EMBL" id="JAUTWS010000018">
    <property type="protein sequence ID" value="MDO9710469.1"/>
    <property type="molecule type" value="Genomic_DNA"/>
</dbReference>
<evidence type="ECO:0000313" key="2">
    <source>
        <dbReference type="EMBL" id="MDO9710469.1"/>
    </source>
</evidence>
<evidence type="ECO:0000313" key="3">
    <source>
        <dbReference type="Proteomes" id="UP001243009"/>
    </source>
</evidence>
<dbReference type="Proteomes" id="UP001243009">
    <property type="component" value="Unassembled WGS sequence"/>
</dbReference>
<organism evidence="2 3">
    <name type="scientific">Paracraurococcus lichenis</name>
    <dbReference type="NCBI Taxonomy" id="3064888"/>
    <lineage>
        <taxon>Bacteria</taxon>
        <taxon>Pseudomonadati</taxon>
        <taxon>Pseudomonadota</taxon>
        <taxon>Alphaproteobacteria</taxon>
        <taxon>Acetobacterales</taxon>
        <taxon>Roseomonadaceae</taxon>
        <taxon>Paracraurococcus</taxon>
    </lineage>
</organism>
<feature type="region of interest" description="Disordered" evidence="1">
    <location>
        <begin position="1"/>
        <end position="61"/>
    </location>
</feature>